<dbReference type="CDD" id="cd07730">
    <property type="entry name" value="metallo-hydrolase-like_MBL-fold"/>
    <property type="match status" value="1"/>
</dbReference>
<dbReference type="AlphaFoldDB" id="A0A0A1SQ41"/>
<keyword evidence="5" id="KW-0862">Zinc</keyword>
<dbReference type="HOGENOM" id="CLU_030571_1_1_1"/>
<dbReference type="GO" id="GO:0046872">
    <property type="term" value="F:metal ion binding"/>
    <property type="evidence" value="ECO:0007669"/>
    <property type="project" value="UniProtKB-KW"/>
</dbReference>
<evidence type="ECO:0000256" key="5">
    <source>
        <dbReference type="ARBA" id="ARBA00022833"/>
    </source>
</evidence>
<keyword evidence="3" id="KW-0479">Metal-binding</keyword>
<feature type="domain" description="Metallo-beta-lactamase" evidence="6">
    <location>
        <begin position="56"/>
        <end position="225"/>
    </location>
</feature>
<dbReference type="InterPro" id="IPR036866">
    <property type="entry name" value="RibonucZ/Hydroxyglut_hydro"/>
</dbReference>
<organism evidence="7 8">
    <name type="scientific">[Torrubiella] hemipterigena</name>
    <dbReference type="NCBI Taxonomy" id="1531966"/>
    <lineage>
        <taxon>Eukaryota</taxon>
        <taxon>Fungi</taxon>
        <taxon>Dikarya</taxon>
        <taxon>Ascomycota</taxon>
        <taxon>Pezizomycotina</taxon>
        <taxon>Sordariomycetes</taxon>
        <taxon>Hypocreomycetidae</taxon>
        <taxon>Hypocreales</taxon>
        <taxon>Clavicipitaceae</taxon>
        <taxon>Clavicipitaceae incertae sedis</taxon>
        <taxon>'Torrubiella' clade</taxon>
    </lineage>
</organism>
<protein>
    <recommendedName>
        <fullName evidence="6">Metallo-beta-lactamase domain-containing protein</fullName>
    </recommendedName>
</protein>
<reference evidence="7 8" key="1">
    <citation type="journal article" date="2015" name="Genome Announc.">
        <title>Draft Genome Sequence and Gene Annotation of the Entomopathogenic Fungus Verticillium hemipterigenum.</title>
        <authorList>
            <person name="Horn F."/>
            <person name="Habel A."/>
            <person name="Scharf D.H."/>
            <person name="Dworschak J."/>
            <person name="Brakhage A.A."/>
            <person name="Guthke R."/>
            <person name="Hertweck C."/>
            <person name="Linde J."/>
        </authorList>
    </citation>
    <scope>NUCLEOTIDE SEQUENCE [LARGE SCALE GENOMIC DNA]</scope>
</reference>
<evidence type="ECO:0000256" key="3">
    <source>
        <dbReference type="ARBA" id="ARBA00022723"/>
    </source>
</evidence>
<accession>A0A0A1SQ41</accession>
<dbReference type="STRING" id="1531966.A0A0A1SQ41"/>
<sequence>MNRYPHVSVHALDTGAITMPLRFFVTPLDDKNEMTVLPSMSFLIQHRNPASKKVTRILFDLGIRVDTTQYTESMRDYLLPQNKAMNPANIHSALHQGGLSEFDIDYAIFSHLHWDHIGVPGELSRAQFVLGGGGLQYLSTAGVNGTYERMLFPPLRTVELHQPGSDPSATARISPLFAEPWRPVATLPHTLDIFGDGSCFVVDSPGHMPGHLNMLCRLEGGNYVYLAGDICHDRRILTGEMDMSTWPDPMYPAIMRCAHTNKAAAISTIKRVIDIEDGNTMLGKVEVVLSHDGGWLDDAKQAGRLWPGKL</sequence>
<comment type="cofactor">
    <cofactor evidence="1">
        <name>Zn(2+)</name>
        <dbReference type="ChEBI" id="CHEBI:29105"/>
    </cofactor>
</comment>
<dbReference type="Proteomes" id="UP000039046">
    <property type="component" value="Unassembled WGS sequence"/>
</dbReference>
<dbReference type="EMBL" id="CDHN01000001">
    <property type="protein sequence ID" value="CEJ82553.1"/>
    <property type="molecule type" value="Genomic_DNA"/>
</dbReference>
<dbReference type="Gene3D" id="3.60.15.10">
    <property type="entry name" value="Ribonuclease Z/Hydroxyacylglutathione hydrolase-like"/>
    <property type="match status" value="1"/>
</dbReference>
<evidence type="ECO:0000259" key="6">
    <source>
        <dbReference type="Pfam" id="PF00753"/>
    </source>
</evidence>
<evidence type="ECO:0000256" key="4">
    <source>
        <dbReference type="ARBA" id="ARBA00022801"/>
    </source>
</evidence>
<proteinExistence type="inferred from homology"/>
<keyword evidence="8" id="KW-1185">Reference proteome</keyword>
<evidence type="ECO:0000256" key="1">
    <source>
        <dbReference type="ARBA" id="ARBA00001947"/>
    </source>
</evidence>
<dbReference type="GO" id="GO:0016787">
    <property type="term" value="F:hydrolase activity"/>
    <property type="evidence" value="ECO:0007669"/>
    <property type="project" value="UniProtKB-KW"/>
</dbReference>
<evidence type="ECO:0000256" key="2">
    <source>
        <dbReference type="ARBA" id="ARBA00007749"/>
    </source>
</evidence>
<dbReference type="OrthoDB" id="10250730at2759"/>
<name>A0A0A1SQ41_9HYPO</name>
<evidence type="ECO:0000313" key="7">
    <source>
        <dbReference type="EMBL" id="CEJ82553.1"/>
    </source>
</evidence>
<dbReference type="Pfam" id="PF00753">
    <property type="entry name" value="Lactamase_B"/>
    <property type="match status" value="1"/>
</dbReference>
<dbReference type="PANTHER" id="PTHR42978:SF2">
    <property type="entry name" value="102 KBASES UNSTABLE REGION: FROM 1 TO 119443"/>
    <property type="match status" value="1"/>
</dbReference>
<dbReference type="SUPFAM" id="SSF56281">
    <property type="entry name" value="Metallo-hydrolase/oxidoreductase"/>
    <property type="match status" value="1"/>
</dbReference>
<dbReference type="PANTHER" id="PTHR42978">
    <property type="entry name" value="QUORUM-QUENCHING LACTONASE YTNP-RELATED-RELATED"/>
    <property type="match status" value="1"/>
</dbReference>
<keyword evidence="4" id="KW-0378">Hydrolase</keyword>
<dbReference type="InterPro" id="IPR001279">
    <property type="entry name" value="Metallo-B-lactamas"/>
</dbReference>
<comment type="similarity">
    <text evidence="2">Belongs to the metallo-beta-lactamase superfamily.</text>
</comment>
<evidence type="ECO:0000313" key="8">
    <source>
        <dbReference type="Proteomes" id="UP000039046"/>
    </source>
</evidence>
<gene>
    <name evidence="7" type="ORF">VHEMI02612</name>
</gene>
<dbReference type="InterPro" id="IPR051013">
    <property type="entry name" value="MBL_superfamily_lactonases"/>
</dbReference>